<evidence type="ECO:0000313" key="2">
    <source>
        <dbReference type="Proteomes" id="UP000289664"/>
    </source>
</evidence>
<dbReference type="RefSeq" id="WP_004605818.1">
    <property type="nucleotide sequence ID" value="NZ_CP036170.1"/>
</dbReference>
<proteinExistence type="predicted"/>
<dbReference type="GeneID" id="62694518"/>
<gene>
    <name evidence="1" type="ORF">HDCHBGLK_00276</name>
</gene>
<dbReference type="HOGENOM" id="CLU_1882158_0_0_9"/>
<keyword evidence="2" id="KW-1185">Reference proteome</keyword>
<organism evidence="1 2">
    <name type="scientific">Clostridium scindens (strain ATCC 35704 / DSM 5676 / VPI 13733 / 19)</name>
    <dbReference type="NCBI Taxonomy" id="411468"/>
    <lineage>
        <taxon>Bacteria</taxon>
        <taxon>Bacillati</taxon>
        <taxon>Bacillota</taxon>
        <taxon>Clostridia</taxon>
        <taxon>Lachnospirales</taxon>
        <taxon>Lachnospiraceae</taxon>
    </lineage>
</organism>
<sequence length="135" mass="16314">MSEIDTIINRIYGMKRNPIALSSLNAEEYNDYEVITEMRYEKRDISWEENWECGEEVGYKYCYAFKPGRLIYDKLLDCNTYTYGSVLSLYKLSQEDDGKDYFDPDKEIEIDEFRYIVTDECKEMKEHLKRMDLFH</sequence>
<dbReference type="AlphaFoldDB" id="B0N9Z6"/>
<dbReference type="Proteomes" id="UP000289664">
    <property type="component" value="Chromosome"/>
</dbReference>
<dbReference type="EMBL" id="CP036170">
    <property type="protein sequence ID" value="QBF72931.1"/>
    <property type="molecule type" value="Genomic_DNA"/>
</dbReference>
<evidence type="ECO:0000313" key="1">
    <source>
        <dbReference type="EMBL" id="QBF72931.1"/>
    </source>
</evidence>
<protein>
    <submittedName>
        <fullName evidence="1">Uncharacterized protein</fullName>
    </submittedName>
</protein>
<name>B0N9Z6_CLOS5</name>
<dbReference type="KEGG" id="csci:HDCHBGLK_00276"/>
<reference evidence="1 2" key="1">
    <citation type="journal article" date="2019" name="Appl. Environ. Microbiol.">
        <title>Clostridium scindens ATCC 35704: integration of nutritional requirements, the complete genome sequence, and global transcriptional responses to bile acids.</title>
        <authorList>
            <person name="Devendran S."/>
            <person name="Shrestha R."/>
            <person name="Alves J.M.P."/>
            <person name="Wolf P.G."/>
            <person name="Ly L."/>
            <person name="Hernandez A.G."/>
            <person name="Mendez-Garcia C."/>
            <person name="Inboden A."/>
            <person name="Wiley J."/>
            <person name="Paul O."/>
            <person name="Allen A."/>
            <person name="Springer E."/>
            <person name="Wright C.L."/>
            <person name="Fields C.J."/>
            <person name="Daniel S.L."/>
            <person name="Ridlon J.M."/>
        </authorList>
    </citation>
    <scope>NUCLEOTIDE SEQUENCE [LARGE SCALE GENOMIC DNA]</scope>
    <source>
        <strain evidence="1 2">ATCC 35704</strain>
    </source>
</reference>
<accession>B0N9Z6</accession>